<protein>
    <submittedName>
        <fullName evidence="5">GTP cyclohydrolase MptA</fullName>
        <ecNumber evidence="5">3.5.4.39</ecNumber>
    </submittedName>
</protein>
<keyword evidence="4" id="KW-0175">Coiled coil</keyword>
<evidence type="ECO:0000256" key="2">
    <source>
        <dbReference type="ARBA" id="ARBA00022801"/>
    </source>
</evidence>
<dbReference type="PANTHER" id="PTHR36445:SF1">
    <property type="entry name" value="GTP CYCLOHYDROLASE MPTA"/>
    <property type="match status" value="1"/>
</dbReference>
<dbReference type="GO" id="GO:0003934">
    <property type="term" value="F:GTP cyclohydrolase I activity"/>
    <property type="evidence" value="ECO:0007669"/>
    <property type="project" value="InterPro"/>
</dbReference>
<keyword evidence="1" id="KW-0479">Metal-binding</keyword>
<dbReference type="Pfam" id="PF02649">
    <property type="entry name" value="GCHY-1"/>
    <property type="match status" value="1"/>
</dbReference>
<accession>A0AAW4WWN1</accession>
<evidence type="ECO:0000313" key="5">
    <source>
        <dbReference type="EMBL" id="MCC3144108.1"/>
    </source>
</evidence>
<dbReference type="GO" id="GO:0046872">
    <property type="term" value="F:metal ion binding"/>
    <property type="evidence" value="ECO:0007669"/>
    <property type="project" value="UniProtKB-KW"/>
</dbReference>
<name>A0AAW4WWN1_9FIRM</name>
<evidence type="ECO:0000256" key="4">
    <source>
        <dbReference type="SAM" id="Coils"/>
    </source>
</evidence>
<dbReference type="InterPro" id="IPR003801">
    <property type="entry name" value="GTP_cyclohydrolase_FolE2/MptA"/>
</dbReference>
<dbReference type="Proteomes" id="UP001199296">
    <property type="component" value="Unassembled WGS sequence"/>
</dbReference>
<dbReference type="RefSeq" id="WP_229343636.1">
    <property type="nucleotide sequence ID" value="NZ_JAJFAT010000002.1"/>
</dbReference>
<dbReference type="HAMAP" id="MF_01527_A">
    <property type="entry name" value="GTP_cyclohydrol_A"/>
    <property type="match status" value="1"/>
</dbReference>
<keyword evidence="2 5" id="KW-0378">Hydrolase</keyword>
<dbReference type="AlphaFoldDB" id="A0AAW4WWN1"/>
<dbReference type="InterPro" id="IPR022840">
    <property type="entry name" value="GTP_cyclohydrolase_MptA"/>
</dbReference>
<proteinExistence type="inferred from homology"/>
<evidence type="ECO:0000256" key="3">
    <source>
        <dbReference type="ARBA" id="ARBA00023004"/>
    </source>
</evidence>
<dbReference type="PANTHER" id="PTHR36445">
    <property type="entry name" value="GTP CYCLOHYDROLASE MPTA"/>
    <property type="match status" value="1"/>
</dbReference>
<evidence type="ECO:0000256" key="1">
    <source>
        <dbReference type="ARBA" id="ARBA00022723"/>
    </source>
</evidence>
<keyword evidence="3" id="KW-0408">Iron</keyword>
<organism evidence="5 6">
    <name type="scientific">Halanaerobium polyolivorans</name>
    <dbReference type="NCBI Taxonomy" id="2886943"/>
    <lineage>
        <taxon>Bacteria</taxon>
        <taxon>Bacillati</taxon>
        <taxon>Bacillota</taxon>
        <taxon>Clostridia</taxon>
        <taxon>Halanaerobiales</taxon>
        <taxon>Halanaerobiaceae</taxon>
        <taxon>Halanaerobium</taxon>
    </lineage>
</organism>
<reference evidence="5 6" key="1">
    <citation type="submission" date="2021-10" db="EMBL/GenBank/DDBJ databases">
        <authorList>
            <person name="Grouzdev D.S."/>
            <person name="Pantiukh K.S."/>
            <person name="Krutkina M.S."/>
        </authorList>
    </citation>
    <scope>NUCLEOTIDE SEQUENCE [LARGE SCALE GENOMIC DNA]</scope>
    <source>
        <strain evidence="5 6">Z-7514</strain>
    </source>
</reference>
<sequence length="342" mass="39097">MDQFKRDVQKEEPSFIVGLNRVGVKNIHKIIRIKNNNKDNLFYSEIDIYVDLLPQQKGAHMSRFDETITQIIDETIQKNAMVLEDFASYMADMARKKQGANRAEVRIKAKYPVEEIAPASKKKTQKINTVMARAVSTSEGTRHLFGVETNGMTVCPCAQQMIKEYSEEKLLAEGFTKEELKKVFKYIPLASHNQRGTGVLMIGTKQKINAEELVKIVENSMSSKVLDLLKRVDELEIVKSAHQNPRFVEDVVREMVAQALERFDFLEDDDYFLAKQTNYEGIHSYEVYAERSGKIREIKAEIEEANLNKVNSSKDNHYINCENTTAEKWLQNTGGSASETIN</sequence>
<dbReference type="EMBL" id="JAJFAT010000002">
    <property type="protein sequence ID" value="MCC3144108.1"/>
    <property type="molecule type" value="Genomic_DNA"/>
</dbReference>
<dbReference type="EC" id="3.5.4.39" evidence="5"/>
<keyword evidence="6" id="KW-1185">Reference proteome</keyword>
<evidence type="ECO:0000313" key="6">
    <source>
        <dbReference type="Proteomes" id="UP001199296"/>
    </source>
</evidence>
<gene>
    <name evidence="5" type="primary">mptA</name>
    <name evidence="5" type="ORF">LJ207_02095</name>
</gene>
<comment type="caution">
    <text evidence="5">The sequence shown here is derived from an EMBL/GenBank/DDBJ whole genome shotgun (WGS) entry which is preliminary data.</text>
</comment>
<dbReference type="NCBIfam" id="TIGR00294">
    <property type="entry name" value="GTP cyclohydrolase MptA"/>
    <property type="match status" value="1"/>
</dbReference>
<feature type="coiled-coil region" evidence="4">
    <location>
        <begin position="288"/>
        <end position="315"/>
    </location>
</feature>
<dbReference type="Gene3D" id="3.10.270.10">
    <property type="entry name" value="Urate Oxidase"/>
    <property type="match status" value="1"/>
</dbReference>